<dbReference type="Proteomes" id="UP000011866">
    <property type="component" value="Chromosome"/>
</dbReference>
<name>M5DQ09_9GAMM</name>
<accession>M5DQ09</accession>
<dbReference type="KEGG" id="tol:TOL_1129"/>
<evidence type="ECO:0000313" key="2">
    <source>
        <dbReference type="Proteomes" id="UP000011866"/>
    </source>
</evidence>
<dbReference type="EMBL" id="HF680312">
    <property type="protein sequence ID" value="CCU71563.1"/>
    <property type="molecule type" value="Genomic_DNA"/>
</dbReference>
<dbReference type="HOGENOM" id="CLU_2738697_0_0_6"/>
<dbReference type="AlphaFoldDB" id="M5DQ09"/>
<reference evidence="1 2" key="1">
    <citation type="journal article" date="2013" name="Genome Announc.">
        <title>Genome Sequence of Thalassolituus oleivorans MIL-1 (DSM 14913T).</title>
        <authorList>
            <person name="Golyshin P.N."/>
            <person name="Werner J."/>
            <person name="Chernikova T.N."/>
            <person name="Tran H."/>
            <person name="Ferrer M."/>
            <person name="Yakimov M.M."/>
            <person name="Teeling H."/>
            <person name="Golyshina O.V."/>
        </authorList>
    </citation>
    <scope>NUCLEOTIDE SEQUENCE [LARGE SCALE GENOMIC DNA]</scope>
    <source>
        <strain evidence="1 2">MIL-1</strain>
    </source>
</reference>
<organism evidence="1 2">
    <name type="scientific">Thalassolituus oleivorans MIL-1</name>
    <dbReference type="NCBI Taxonomy" id="1298593"/>
    <lineage>
        <taxon>Bacteria</taxon>
        <taxon>Pseudomonadati</taxon>
        <taxon>Pseudomonadota</taxon>
        <taxon>Gammaproteobacteria</taxon>
        <taxon>Oceanospirillales</taxon>
        <taxon>Oceanospirillaceae</taxon>
        <taxon>Thalassolituus</taxon>
    </lineage>
</organism>
<sequence length="71" mass="7891">MLKKAGIAGFFFTLTSDVQNVIKVLGLYLNPMTYGACYAKSLQISLQNLFPQLLNGDCYSYACGRTKPEFN</sequence>
<evidence type="ECO:0000313" key="1">
    <source>
        <dbReference type="EMBL" id="CCU71563.1"/>
    </source>
</evidence>
<protein>
    <submittedName>
        <fullName evidence="1">Uncharacterized protein</fullName>
    </submittedName>
</protein>
<gene>
    <name evidence="1" type="ORF">TOL_1129</name>
</gene>
<proteinExistence type="predicted"/>
<keyword evidence="2" id="KW-1185">Reference proteome</keyword>